<organism evidence="11 12">
    <name type="scientific">Streptococcus caledonicus</name>
    <dbReference type="NCBI Taxonomy" id="2614158"/>
    <lineage>
        <taxon>Bacteria</taxon>
        <taxon>Bacillati</taxon>
        <taxon>Bacillota</taxon>
        <taxon>Bacilli</taxon>
        <taxon>Lactobacillales</taxon>
        <taxon>Streptococcaceae</taxon>
        <taxon>Streptococcus</taxon>
    </lineage>
</organism>
<proteinExistence type="inferred from homology"/>
<dbReference type="Gene3D" id="3.20.20.80">
    <property type="entry name" value="Glycosidases"/>
    <property type="match status" value="1"/>
</dbReference>
<gene>
    <name evidence="11" type="primary">malQ</name>
    <name evidence="11" type="ORF">ACFPQ3_04190</name>
</gene>
<dbReference type="Proteomes" id="UP001596110">
    <property type="component" value="Unassembled WGS sequence"/>
</dbReference>
<reference evidence="12" key="1">
    <citation type="journal article" date="2019" name="Int. J. Syst. Evol. Microbiol.">
        <title>The Global Catalogue of Microorganisms (GCM) 10K type strain sequencing project: providing services to taxonomists for standard genome sequencing and annotation.</title>
        <authorList>
            <consortium name="The Broad Institute Genomics Platform"/>
            <consortium name="The Broad Institute Genome Sequencing Center for Infectious Disease"/>
            <person name="Wu L."/>
            <person name="Ma J."/>
        </authorList>
    </citation>
    <scope>NUCLEOTIDE SEQUENCE [LARGE SCALE GENOMIC DNA]</scope>
    <source>
        <strain evidence="12">DT43</strain>
    </source>
</reference>
<evidence type="ECO:0000256" key="8">
    <source>
        <dbReference type="ARBA" id="ARBA00031423"/>
    </source>
</evidence>
<evidence type="ECO:0000256" key="3">
    <source>
        <dbReference type="ARBA" id="ARBA00012560"/>
    </source>
</evidence>
<dbReference type="EC" id="2.4.1.25" evidence="3 10"/>
<comment type="catalytic activity">
    <reaction evidence="1 10">
        <text>Transfers a segment of a (1-&gt;4)-alpha-D-glucan to a new position in an acceptor, which may be glucose or a (1-&gt;4)-alpha-D-glucan.</text>
        <dbReference type="EC" id="2.4.1.25"/>
    </reaction>
</comment>
<keyword evidence="7 10" id="KW-0119">Carbohydrate metabolism</keyword>
<dbReference type="SUPFAM" id="SSF51445">
    <property type="entry name" value="(Trans)glycosidases"/>
    <property type="match status" value="1"/>
</dbReference>
<dbReference type="InterPro" id="IPR017853">
    <property type="entry name" value="GH"/>
</dbReference>
<dbReference type="PANTHER" id="PTHR32438">
    <property type="entry name" value="4-ALPHA-GLUCANOTRANSFERASE DPE1, CHLOROPLASTIC/AMYLOPLASTIC"/>
    <property type="match status" value="1"/>
</dbReference>
<accession>A0ABW0UBX7</accession>
<protein>
    <recommendedName>
        <fullName evidence="4 10">4-alpha-glucanotransferase</fullName>
        <ecNumber evidence="3 10">2.4.1.25</ecNumber>
    </recommendedName>
    <alternativeName>
        <fullName evidence="8 10">Amylomaltase</fullName>
    </alternativeName>
    <alternativeName>
        <fullName evidence="9 10">Disproportionating enzyme</fullName>
    </alternativeName>
</protein>
<dbReference type="GO" id="GO:0004134">
    <property type="term" value="F:4-alpha-glucanotransferase activity"/>
    <property type="evidence" value="ECO:0007669"/>
    <property type="project" value="UniProtKB-EC"/>
</dbReference>
<dbReference type="PANTHER" id="PTHR32438:SF5">
    <property type="entry name" value="4-ALPHA-GLUCANOTRANSFERASE DPE1, CHLOROPLASTIC_AMYLOPLASTIC"/>
    <property type="match status" value="1"/>
</dbReference>
<dbReference type="NCBIfam" id="NF011080">
    <property type="entry name" value="PRK14508.1-3"/>
    <property type="match status" value="1"/>
</dbReference>
<keyword evidence="5 10" id="KW-0328">Glycosyltransferase</keyword>
<sequence length="507" mass="57914">MSQEEFRMKKRLSGVLMSVTSLPGLQGVGTFGQAAYQFVDFLKETKQTYWQILPLTTTSFGDSPYQSFSAIAGNTHLIDLDLLSQAGYLDTTIYENINFGDNPEEVDYARIYELRRPILEQAVAGFLASEDGPAQLAEFEQAEQSWLADFAEFMAIKEHFGNRALQEWDDLSIVERQPEALEKYRQQLADKITYFKVTQYFFFQQWKALKTYANEQGIQIIGDMPIYVSADSVEVWTMPELFKVSADKKPIFIAGCPPDEFSDVGQLWGNPIYAWDKHAETDFAWWVYRIKESFKIYDLLRIDHFKGFSDYWEIPAGSDTARPGKWVSGPGVALFDAVKRELGDLPIIAENLGYIDEKAEKLLADTAFPGMKIMEFGLFDTTGQSFDLPHFYTSNTIAYTGTHDNEVVNGWYDNLSEEQQNFVDKYLHRSVDEPITQAMLRTLYATVSDVAIACMQDILDKGAESRINMPNTVGGNWQWRMLAEDLTPERKAFLTDITELYARTPEK</sequence>
<comment type="caution">
    <text evidence="11">The sequence shown here is derived from an EMBL/GenBank/DDBJ whole genome shotgun (WGS) entry which is preliminary data.</text>
</comment>
<evidence type="ECO:0000313" key="11">
    <source>
        <dbReference type="EMBL" id="MFC5630802.1"/>
    </source>
</evidence>
<dbReference type="NCBIfam" id="TIGR00217">
    <property type="entry name" value="malQ"/>
    <property type="match status" value="1"/>
</dbReference>
<keyword evidence="12" id="KW-1185">Reference proteome</keyword>
<evidence type="ECO:0000256" key="2">
    <source>
        <dbReference type="ARBA" id="ARBA00005684"/>
    </source>
</evidence>
<dbReference type="Pfam" id="PF02446">
    <property type="entry name" value="Glyco_hydro_77"/>
    <property type="match status" value="1"/>
</dbReference>
<dbReference type="InterPro" id="IPR003385">
    <property type="entry name" value="Glyco_hydro_77"/>
</dbReference>
<evidence type="ECO:0000256" key="7">
    <source>
        <dbReference type="ARBA" id="ARBA00023277"/>
    </source>
</evidence>
<evidence type="ECO:0000256" key="9">
    <source>
        <dbReference type="ARBA" id="ARBA00031501"/>
    </source>
</evidence>
<evidence type="ECO:0000256" key="1">
    <source>
        <dbReference type="ARBA" id="ARBA00000439"/>
    </source>
</evidence>
<evidence type="ECO:0000256" key="10">
    <source>
        <dbReference type="RuleBase" id="RU361207"/>
    </source>
</evidence>
<dbReference type="RefSeq" id="WP_332307252.1">
    <property type="nucleotide sequence ID" value="NZ_JBHSOJ010000016.1"/>
</dbReference>
<evidence type="ECO:0000313" key="12">
    <source>
        <dbReference type="Proteomes" id="UP001596110"/>
    </source>
</evidence>
<dbReference type="EMBL" id="JBHSOJ010000016">
    <property type="protein sequence ID" value="MFC5630802.1"/>
    <property type="molecule type" value="Genomic_DNA"/>
</dbReference>
<dbReference type="NCBIfam" id="NF011078">
    <property type="entry name" value="PRK14508.1-1"/>
    <property type="match status" value="1"/>
</dbReference>
<evidence type="ECO:0000256" key="5">
    <source>
        <dbReference type="ARBA" id="ARBA00022676"/>
    </source>
</evidence>
<keyword evidence="6 10" id="KW-0808">Transferase</keyword>
<evidence type="ECO:0000256" key="4">
    <source>
        <dbReference type="ARBA" id="ARBA00020295"/>
    </source>
</evidence>
<comment type="similarity">
    <text evidence="2 10">Belongs to the disproportionating enzyme family.</text>
</comment>
<evidence type="ECO:0000256" key="6">
    <source>
        <dbReference type="ARBA" id="ARBA00022679"/>
    </source>
</evidence>
<name>A0ABW0UBX7_9STRE</name>